<evidence type="ECO:0000313" key="1">
    <source>
        <dbReference type="EMBL" id="CAJ2508366.1"/>
    </source>
</evidence>
<dbReference type="AlphaFoldDB" id="A0AAI8VPS8"/>
<reference evidence="1" key="1">
    <citation type="submission" date="2023-10" db="EMBL/GenBank/DDBJ databases">
        <authorList>
            <person name="Hackl T."/>
        </authorList>
    </citation>
    <scope>NUCLEOTIDE SEQUENCE</scope>
</reference>
<evidence type="ECO:0000313" key="2">
    <source>
        <dbReference type="Proteomes" id="UP001295740"/>
    </source>
</evidence>
<organism evidence="1 2">
    <name type="scientific">Anthostomella pinea</name>
    <dbReference type="NCBI Taxonomy" id="933095"/>
    <lineage>
        <taxon>Eukaryota</taxon>
        <taxon>Fungi</taxon>
        <taxon>Dikarya</taxon>
        <taxon>Ascomycota</taxon>
        <taxon>Pezizomycotina</taxon>
        <taxon>Sordariomycetes</taxon>
        <taxon>Xylariomycetidae</taxon>
        <taxon>Xylariales</taxon>
        <taxon>Xylariaceae</taxon>
        <taxon>Anthostomella</taxon>
    </lineage>
</organism>
<protein>
    <submittedName>
        <fullName evidence="1">Uu.00g133920.m01.CDS01</fullName>
    </submittedName>
</protein>
<sequence>MPPQTSSLDHNAIARILSNVAAALKYTHTRHNPVHNDINSRNTVNKVPLSLTFVKATTHAPTQVAWSRCAHGPGDARAEETGSAINDALTERMLEAEPQDQVECSKLAVLAALYGVGYHNLQPSIGSELPFPIHFLLNSSAPVSGVLS</sequence>
<accession>A0AAI8VPS8</accession>
<name>A0AAI8VPS8_9PEZI</name>
<proteinExistence type="predicted"/>
<gene>
    <name evidence="1" type="ORF">KHLLAP_LOCUS8834</name>
</gene>
<keyword evidence="2" id="KW-1185">Reference proteome</keyword>
<comment type="caution">
    <text evidence="1">The sequence shown here is derived from an EMBL/GenBank/DDBJ whole genome shotgun (WGS) entry which is preliminary data.</text>
</comment>
<dbReference type="EMBL" id="CAUWAG010000011">
    <property type="protein sequence ID" value="CAJ2508366.1"/>
    <property type="molecule type" value="Genomic_DNA"/>
</dbReference>
<dbReference type="Proteomes" id="UP001295740">
    <property type="component" value="Unassembled WGS sequence"/>
</dbReference>